<reference evidence="6" key="2">
    <citation type="submission" date="2020-09" db="EMBL/GenBank/DDBJ databases">
        <authorList>
            <person name="Sun Q."/>
            <person name="Sedlacek I."/>
        </authorList>
    </citation>
    <scope>NUCLEOTIDE SEQUENCE</scope>
    <source>
        <strain evidence="6">CCM 8606</strain>
    </source>
</reference>
<dbReference type="GO" id="GO:0002161">
    <property type="term" value="F:aminoacyl-tRNA deacylase activity"/>
    <property type="evidence" value="ECO:0007669"/>
    <property type="project" value="InterPro"/>
</dbReference>
<gene>
    <name evidence="6" type="ORF">GCM10007377_07450</name>
</gene>
<evidence type="ECO:0000256" key="2">
    <source>
        <dbReference type="ARBA" id="ARBA00022917"/>
    </source>
</evidence>
<reference evidence="6" key="1">
    <citation type="journal article" date="2014" name="Int. J. Syst. Evol. Microbiol.">
        <title>Complete genome sequence of Corynebacterium casei LMG S-19264T (=DSM 44701T), isolated from a smear-ripened cheese.</title>
        <authorList>
            <consortium name="US DOE Joint Genome Institute (JGI-PGF)"/>
            <person name="Walter F."/>
            <person name="Albersmeier A."/>
            <person name="Kalinowski J."/>
            <person name="Ruckert C."/>
        </authorList>
    </citation>
    <scope>NUCLEOTIDE SEQUENCE</scope>
    <source>
        <strain evidence="6">CCM 8606</strain>
    </source>
</reference>
<keyword evidence="7" id="KW-1185">Reference proteome</keyword>
<dbReference type="InterPro" id="IPR036754">
    <property type="entry name" value="YbaK/aa-tRNA-synt-asso_dom_sf"/>
</dbReference>
<comment type="similarity">
    <text evidence="1 4">Belongs to the prolyl-tRNA editing family. YbaK/EbsC subfamily.</text>
</comment>
<evidence type="ECO:0000256" key="3">
    <source>
        <dbReference type="ARBA" id="ARBA00023239"/>
    </source>
</evidence>
<evidence type="ECO:0000256" key="4">
    <source>
        <dbReference type="PIRNR" id="PIRNR006181"/>
    </source>
</evidence>
<protein>
    <recommendedName>
        <fullName evidence="4">Cys-tRNA(Pro)/Cys-tRNA(Cys) deacylase</fullName>
        <ecNumber evidence="4">4.2.-.-</ecNumber>
    </recommendedName>
</protein>
<keyword evidence="2 4" id="KW-0648">Protein biosynthesis</keyword>
<feature type="domain" description="YbaK/aminoacyl-tRNA synthetase-associated" evidence="5">
    <location>
        <begin position="47"/>
        <end position="157"/>
    </location>
</feature>
<dbReference type="Proteomes" id="UP000619536">
    <property type="component" value="Unassembled WGS sequence"/>
</dbReference>
<evidence type="ECO:0000313" key="6">
    <source>
        <dbReference type="EMBL" id="GGI13736.1"/>
    </source>
</evidence>
<dbReference type="SUPFAM" id="SSF55826">
    <property type="entry name" value="YbaK/ProRS associated domain"/>
    <property type="match status" value="1"/>
</dbReference>
<dbReference type="AlphaFoldDB" id="A0A8J3AN70"/>
<sequence>MAKHRKSSSTTHASTPALAQLEQAHIAYQLHEYEHDSEHMHDGYGLEAAAKLGIDPHRVCKTLMADLGGELVTAVVPVSGHLDMKALAHACGAKKAHLAEAQQAMRETGYVVGGISPLGHRSPHRTVLDAQAAQYPTILVSGGKRGTSIELAPQDLVSVLQADIAPIATW</sequence>
<evidence type="ECO:0000256" key="1">
    <source>
        <dbReference type="ARBA" id="ARBA00009798"/>
    </source>
</evidence>
<dbReference type="GO" id="GO:0006412">
    <property type="term" value="P:translation"/>
    <property type="evidence" value="ECO:0007669"/>
    <property type="project" value="UniProtKB-KW"/>
</dbReference>
<dbReference type="Pfam" id="PF04073">
    <property type="entry name" value="tRNA_edit"/>
    <property type="match status" value="1"/>
</dbReference>
<evidence type="ECO:0000313" key="7">
    <source>
        <dbReference type="Proteomes" id="UP000619536"/>
    </source>
</evidence>
<dbReference type="NCBIfam" id="TIGR00011">
    <property type="entry name" value="YbaK_EbsC"/>
    <property type="match status" value="1"/>
</dbReference>
<accession>A0A8J3AN70</accession>
<proteinExistence type="inferred from homology"/>
<comment type="caution">
    <text evidence="6">The sequence shown here is derived from an EMBL/GenBank/DDBJ whole genome shotgun (WGS) entry which is preliminary data.</text>
</comment>
<dbReference type="PIRSF" id="PIRSF006181">
    <property type="entry name" value="EbsC_YbaK"/>
    <property type="match status" value="1"/>
</dbReference>
<dbReference type="EC" id="4.2.-.-" evidence="4"/>
<name>A0A8J3AN70_9BIFI</name>
<evidence type="ECO:0000259" key="5">
    <source>
        <dbReference type="Pfam" id="PF04073"/>
    </source>
</evidence>
<dbReference type="GO" id="GO:0016829">
    <property type="term" value="F:lyase activity"/>
    <property type="evidence" value="ECO:0007669"/>
    <property type="project" value="UniProtKB-KW"/>
</dbReference>
<dbReference type="CDD" id="cd00002">
    <property type="entry name" value="YbaK_deacylase"/>
    <property type="match status" value="1"/>
</dbReference>
<dbReference type="Gene3D" id="3.90.960.10">
    <property type="entry name" value="YbaK/aminoacyl-tRNA synthetase-associated domain"/>
    <property type="match status" value="1"/>
</dbReference>
<dbReference type="RefSeq" id="WP_188354863.1">
    <property type="nucleotide sequence ID" value="NZ_BMDH01000001.1"/>
</dbReference>
<dbReference type="PANTHER" id="PTHR30411">
    <property type="entry name" value="CYTOPLASMIC PROTEIN"/>
    <property type="match status" value="1"/>
</dbReference>
<dbReference type="EMBL" id="BMDH01000001">
    <property type="protein sequence ID" value="GGI13736.1"/>
    <property type="molecule type" value="Genomic_DNA"/>
</dbReference>
<dbReference type="InterPro" id="IPR004369">
    <property type="entry name" value="Prolyl-tRNA_editing_YbaK/EbsC"/>
</dbReference>
<dbReference type="InterPro" id="IPR007214">
    <property type="entry name" value="YbaK/aa-tRNA-synth-assoc-dom"/>
</dbReference>
<organism evidence="6 7">
    <name type="scientific">Galliscardovia ingluviei</name>
    <dbReference type="NCBI Taxonomy" id="1769422"/>
    <lineage>
        <taxon>Bacteria</taxon>
        <taxon>Bacillati</taxon>
        <taxon>Actinomycetota</taxon>
        <taxon>Actinomycetes</taxon>
        <taxon>Bifidobacteriales</taxon>
        <taxon>Bifidobacteriaceae</taxon>
        <taxon>Galliscardovia</taxon>
    </lineage>
</organism>
<dbReference type="PANTHER" id="PTHR30411:SF0">
    <property type="entry name" value="CYS-TRNA(PRO)_CYS-TRNA(CYS) DEACYLASE YBAK"/>
    <property type="match status" value="1"/>
</dbReference>
<keyword evidence="3 4" id="KW-0456">Lyase</keyword>